<dbReference type="GO" id="GO:0030420">
    <property type="term" value="P:establishment of competence for transformation"/>
    <property type="evidence" value="ECO:0007669"/>
    <property type="project" value="UniProtKB-KW"/>
</dbReference>
<dbReference type="InterPro" id="IPR012902">
    <property type="entry name" value="N_methyl_site"/>
</dbReference>
<keyword evidence="8" id="KW-0178">Competence</keyword>
<dbReference type="NCBIfam" id="TIGR02532">
    <property type="entry name" value="IV_pilin_GFxxxE"/>
    <property type="match status" value="1"/>
</dbReference>
<dbReference type="NCBIfam" id="NF040999">
    <property type="entry name" value="pilin_ComGC"/>
    <property type="match status" value="1"/>
</dbReference>
<evidence type="ECO:0000256" key="7">
    <source>
        <dbReference type="ARBA" id="ARBA00023136"/>
    </source>
</evidence>
<comment type="subcellular location">
    <subcellularLocation>
        <location evidence="1">Cell membrane</location>
        <topology evidence="1">Single-pass membrane protein</topology>
    </subcellularLocation>
    <subcellularLocation>
        <location evidence="2">Cell surface</location>
    </subcellularLocation>
</comment>
<dbReference type="Proteomes" id="UP001152875">
    <property type="component" value="Unassembled WGS sequence"/>
</dbReference>
<organism evidence="11 12">
    <name type="scientific">Streptococcus suis</name>
    <dbReference type="NCBI Taxonomy" id="1307"/>
    <lineage>
        <taxon>Bacteria</taxon>
        <taxon>Bacillati</taxon>
        <taxon>Bacillota</taxon>
        <taxon>Bacilli</taxon>
        <taxon>Lactobacillales</taxon>
        <taxon>Streptococcaceae</taxon>
        <taxon>Streptococcus</taxon>
    </lineage>
</organism>
<dbReference type="PRINTS" id="PR00813">
    <property type="entry name" value="BCTERIALGSPG"/>
</dbReference>
<evidence type="ECO:0000256" key="4">
    <source>
        <dbReference type="ARBA" id="ARBA00022481"/>
    </source>
</evidence>
<dbReference type="RefSeq" id="WP_222337409.1">
    <property type="nucleotide sequence ID" value="NZ_CP082204.1"/>
</dbReference>
<dbReference type="Gene3D" id="3.30.700.10">
    <property type="entry name" value="Glycoprotein, Type 4 Pilin"/>
    <property type="match status" value="1"/>
</dbReference>
<evidence type="ECO:0000256" key="1">
    <source>
        <dbReference type="ARBA" id="ARBA00004162"/>
    </source>
</evidence>
<keyword evidence="7 10" id="KW-0472">Membrane</keyword>
<evidence type="ECO:0000256" key="2">
    <source>
        <dbReference type="ARBA" id="ARBA00004241"/>
    </source>
</evidence>
<dbReference type="InterPro" id="IPR000983">
    <property type="entry name" value="Bac_GSPG_pilin"/>
</dbReference>
<dbReference type="GO" id="GO:0015628">
    <property type="term" value="P:protein secretion by the type II secretion system"/>
    <property type="evidence" value="ECO:0007669"/>
    <property type="project" value="InterPro"/>
</dbReference>
<dbReference type="SUPFAM" id="SSF54523">
    <property type="entry name" value="Pili subunits"/>
    <property type="match status" value="1"/>
</dbReference>
<dbReference type="InterPro" id="IPR016940">
    <property type="entry name" value="ComGC"/>
</dbReference>
<dbReference type="AlphaFoldDB" id="A0A9X4RUQ6"/>
<comment type="similarity">
    <text evidence="9">Belongs to the ComGC family.</text>
</comment>
<proteinExistence type="inferred from homology"/>
<protein>
    <submittedName>
        <fullName evidence="11">Prepilin-type N-terminal cleavage/methylation domain-containing protein</fullName>
    </submittedName>
</protein>
<keyword evidence="3" id="KW-1003">Cell membrane</keyword>
<dbReference type="GO" id="GO:0005886">
    <property type="term" value="C:plasma membrane"/>
    <property type="evidence" value="ECO:0007669"/>
    <property type="project" value="UniProtKB-SubCell"/>
</dbReference>
<dbReference type="PIRSF" id="PIRSF029928">
    <property type="entry name" value="Late_competence_ComGC"/>
    <property type="match status" value="1"/>
</dbReference>
<dbReference type="EMBL" id="JANFMP010000017">
    <property type="protein sequence ID" value="MDG4527141.1"/>
    <property type="molecule type" value="Genomic_DNA"/>
</dbReference>
<name>A0A9X4RUQ6_STRSU</name>
<evidence type="ECO:0000313" key="12">
    <source>
        <dbReference type="Proteomes" id="UP001152875"/>
    </source>
</evidence>
<evidence type="ECO:0000256" key="10">
    <source>
        <dbReference type="SAM" id="Phobius"/>
    </source>
</evidence>
<evidence type="ECO:0000256" key="5">
    <source>
        <dbReference type="ARBA" id="ARBA00022692"/>
    </source>
</evidence>
<comment type="caution">
    <text evidence="11">The sequence shown here is derived from an EMBL/GenBank/DDBJ whole genome shotgun (WGS) entry which is preliminary data.</text>
</comment>
<reference evidence="11" key="1">
    <citation type="submission" date="2022-07" db="EMBL/GenBank/DDBJ databases">
        <title>Whole Genome Sequencing of Streptococcus suis.</title>
        <authorList>
            <person name="Dai X."/>
            <person name="Huang J."/>
            <person name="Wang L."/>
        </authorList>
    </citation>
    <scope>NUCLEOTIDE SEQUENCE</scope>
    <source>
        <strain evidence="11">XNB2</strain>
    </source>
</reference>
<feature type="transmembrane region" description="Helical" evidence="10">
    <location>
        <begin position="12"/>
        <end position="32"/>
    </location>
</feature>
<evidence type="ECO:0000313" key="11">
    <source>
        <dbReference type="EMBL" id="MDG4527141.1"/>
    </source>
</evidence>
<accession>A0A9X4RUQ6</accession>
<keyword evidence="6 10" id="KW-1133">Transmembrane helix</keyword>
<dbReference type="GO" id="GO:0015627">
    <property type="term" value="C:type II protein secretion system complex"/>
    <property type="evidence" value="ECO:0007669"/>
    <property type="project" value="InterPro"/>
</dbReference>
<dbReference type="InterPro" id="IPR045584">
    <property type="entry name" value="Pilin-like"/>
</dbReference>
<evidence type="ECO:0000256" key="6">
    <source>
        <dbReference type="ARBA" id="ARBA00022989"/>
    </source>
</evidence>
<dbReference type="GO" id="GO:0009986">
    <property type="term" value="C:cell surface"/>
    <property type="evidence" value="ECO:0007669"/>
    <property type="project" value="UniProtKB-SubCell"/>
</dbReference>
<evidence type="ECO:0000256" key="8">
    <source>
        <dbReference type="ARBA" id="ARBA00023287"/>
    </source>
</evidence>
<dbReference type="Pfam" id="PF07963">
    <property type="entry name" value="N_methyl"/>
    <property type="match status" value="1"/>
</dbReference>
<keyword evidence="4" id="KW-0488">Methylation</keyword>
<gene>
    <name evidence="11" type="ORF">NOL13_06980</name>
</gene>
<evidence type="ECO:0000256" key="9">
    <source>
        <dbReference type="ARBA" id="ARBA00043982"/>
    </source>
</evidence>
<keyword evidence="5 10" id="KW-0812">Transmembrane</keyword>
<sequence>MKKLIEMKVKAFTLVEMLVVLGIISLLLLIFVPNLSQQKDAIQKKGNAAVVKVVESQMELYELEHDKEATVADLQQAGYITEKQAEQYAKAKK</sequence>
<evidence type="ECO:0000256" key="3">
    <source>
        <dbReference type="ARBA" id="ARBA00022475"/>
    </source>
</evidence>